<dbReference type="Proteomes" id="UP001140510">
    <property type="component" value="Unassembled WGS sequence"/>
</dbReference>
<keyword evidence="1" id="KW-0285">Flavoprotein</keyword>
<keyword evidence="2" id="KW-0288">FMN</keyword>
<dbReference type="InterPro" id="IPR035965">
    <property type="entry name" value="PAS-like_dom_sf"/>
</dbReference>
<dbReference type="AlphaFoldDB" id="A0A9W8ZLH8"/>
<feature type="region of interest" description="Disordered" evidence="4">
    <location>
        <begin position="17"/>
        <end position="42"/>
    </location>
</feature>
<comment type="caution">
    <text evidence="5">The sequence shown here is derived from an EMBL/GenBank/DDBJ whole genome shotgun (WGS) entry which is preliminary data.</text>
</comment>
<name>A0A9W8ZLH8_9PLEO</name>
<evidence type="ECO:0000256" key="2">
    <source>
        <dbReference type="ARBA" id="ARBA00022643"/>
    </source>
</evidence>
<feature type="compositionally biased region" description="Acidic residues" evidence="4">
    <location>
        <begin position="28"/>
        <end position="41"/>
    </location>
</feature>
<dbReference type="PANTHER" id="PTHR47429:SF2">
    <property type="entry name" value="PROTEIN TWIN LOV 1"/>
    <property type="match status" value="1"/>
</dbReference>
<proteinExistence type="predicted"/>
<evidence type="ECO:0000313" key="6">
    <source>
        <dbReference type="Proteomes" id="UP001140510"/>
    </source>
</evidence>
<organism evidence="5 6">
    <name type="scientific">Didymella pomorum</name>
    <dbReference type="NCBI Taxonomy" id="749634"/>
    <lineage>
        <taxon>Eukaryota</taxon>
        <taxon>Fungi</taxon>
        <taxon>Dikarya</taxon>
        <taxon>Ascomycota</taxon>
        <taxon>Pezizomycotina</taxon>
        <taxon>Dothideomycetes</taxon>
        <taxon>Pleosporomycetidae</taxon>
        <taxon>Pleosporales</taxon>
        <taxon>Pleosporineae</taxon>
        <taxon>Didymellaceae</taxon>
        <taxon>Didymella</taxon>
    </lineage>
</organism>
<keyword evidence="6" id="KW-1185">Reference proteome</keyword>
<evidence type="ECO:0008006" key="7">
    <source>
        <dbReference type="Google" id="ProtNLM"/>
    </source>
</evidence>
<dbReference type="Gene3D" id="3.30.450.20">
    <property type="entry name" value="PAS domain"/>
    <property type="match status" value="1"/>
</dbReference>
<dbReference type="OrthoDB" id="447251at2759"/>
<protein>
    <recommendedName>
        <fullName evidence="7">PAC domain-containing protein</fullName>
    </recommendedName>
</protein>
<reference evidence="5" key="1">
    <citation type="submission" date="2022-10" db="EMBL/GenBank/DDBJ databases">
        <title>Tapping the CABI collections for fungal endophytes: first genome assemblies for Collariella, Neodidymelliopsis, Ascochyta clinopodiicola, Didymella pomorum, Didymosphaeria variabile, Neocosmospora piperis and Neocucurbitaria cava.</title>
        <authorList>
            <person name="Hill R."/>
        </authorList>
    </citation>
    <scope>NUCLEOTIDE SEQUENCE</scope>
    <source>
        <strain evidence="5">IMI 355091</strain>
    </source>
</reference>
<dbReference type="PANTHER" id="PTHR47429">
    <property type="entry name" value="PROTEIN TWIN LOV 1"/>
    <property type="match status" value="1"/>
</dbReference>
<feature type="compositionally biased region" description="Basic and acidic residues" evidence="4">
    <location>
        <begin position="580"/>
        <end position="594"/>
    </location>
</feature>
<keyword evidence="3" id="KW-0157">Chromophore</keyword>
<feature type="compositionally biased region" description="Basic and acidic residues" evidence="4">
    <location>
        <begin position="349"/>
        <end position="363"/>
    </location>
</feature>
<evidence type="ECO:0000256" key="4">
    <source>
        <dbReference type="SAM" id="MobiDB-lite"/>
    </source>
</evidence>
<accession>A0A9W8ZLH8</accession>
<evidence type="ECO:0000313" key="5">
    <source>
        <dbReference type="EMBL" id="KAJ4408714.1"/>
    </source>
</evidence>
<evidence type="ECO:0000256" key="3">
    <source>
        <dbReference type="ARBA" id="ARBA00022991"/>
    </source>
</evidence>
<feature type="region of interest" description="Disordered" evidence="4">
    <location>
        <begin position="349"/>
        <end position="374"/>
    </location>
</feature>
<sequence>MDAELDHALKDGFMVPAMPRIDSASETSDYEDAPTDDDAEDTSYTLKQARLSTDLEHAYDLSPPPPTNTDRRAEAIAEQLFSVEHLDVILKDNAHLQRFTTFLMRYRAHCVPTLVRYLDSQKALKAIQYANALADQITQQPSWPTKASAASLDPKFEQLSQRALDELVAEALPAYVTFGVVDVVTELLNKEIMGRNTPVMRELVHGLAEVYCLSDPTQEGNPIVFASEEFYNATQYGSGYAIGKACRFLHGPKTDKRAIERMDKAVQAQQEVAETMIMVSPLKDNKGGVRYFIGARIDVTQLIDGGKTMDSFHQLLTGNRPVTPVVDPLENRPTLKALRDFGDLLNDEEKGSMRDSETMRIDSRPSTPTARVPNSPIQRRFLGIEERISQDGLRSQYAGHIPGVYQNYILVRPYPSLRIIFTSPSLRIPGLCQSKLEDHIGGPEHVRDSLIEALAQGIGVTAKISWLTRVSRASPSLALPVSDDASIRTSDDIIEGKARWIHCTPLTGSDGKVGVIMIIMVDKQDSLARLPGMISLPSMRSAGAIGPAPRTRARSHASFRDESVTPERWTPRGRASPESVIKERPSAEESRKSMDITVGHRLSSLPKPIQNETRSEATPREATHTRGESRGEARSPTVTPSTTHSHRRAGSRLYADWMREIREAQKRVDSFSTRLREQDVHDPALGSMARAVEVKAVNGRGRTKKIGGTF</sequence>
<feature type="region of interest" description="Disordered" evidence="4">
    <location>
        <begin position="538"/>
        <end position="651"/>
    </location>
</feature>
<dbReference type="GO" id="GO:0005634">
    <property type="term" value="C:nucleus"/>
    <property type="evidence" value="ECO:0007669"/>
    <property type="project" value="TreeGrafter"/>
</dbReference>
<dbReference type="EMBL" id="JAPEVA010000014">
    <property type="protein sequence ID" value="KAJ4408714.1"/>
    <property type="molecule type" value="Genomic_DNA"/>
</dbReference>
<gene>
    <name evidence="5" type="ORF">N0V91_002969</name>
</gene>
<evidence type="ECO:0000256" key="1">
    <source>
        <dbReference type="ARBA" id="ARBA00022630"/>
    </source>
</evidence>
<dbReference type="SUPFAM" id="SSF55785">
    <property type="entry name" value="PYP-like sensor domain (PAS domain)"/>
    <property type="match status" value="1"/>
</dbReference>
<feature type="compositionally biased region" description="Basic and acidic residues" evidence="4">
    <location>
        <begin position="613"/>
        <end position="633"/>
    </location>
</feature>
<feature type="compositionally biased region" description="Low complexity" evidence="4">
    <location>
        <begin position="634"/>
        <end position="643"/>
    </location>
</feature>